<protein>
    <submittedName>
        <fullName evidence="1">Uncharacterized protein</fullName>
    </submittedName>
</protein>
<dbReference type="EMBL" id="GBRH01187792">
    <property type="protein sequence ID" value="JAE10104.1"/>
    <property type="molecule type" value="Transcribed_RNA"/>
</dbReference>
<name>A0A0A9FFY6_ARUDO</name>
<reference evidence="1" key="1">
    <citation type="submission" date="2014-09" db="EMBL/GenBank/DDBJ databases">
        <authorList>
            <person name="Magalhaes I.L.F."/>
            <person name="Oliveira U."/>
            <person name="Santos F.R."/>
            <person name="Vidigal T.H.D.A."/>
            <person name="Brescovit A.D."/>
            <person name="Santos A.J."/>
        </authorList>
    </citation>
    <scope>NUCLEOTIDE SEQUENCE</scope>
    <source>
        <tissue evidence="1">Shoot tissue taken approximately 20 cm above the soil surface</tissue>
    </source>
</reference>
<evidence type="ECO:0000313" key="1">
    <source>
        <dbReference type="EMBL" id="JAE10104.1"/>
    </source>
</evidence>
<proteinExistence type="predicted"/>
<organism evidence="1">
    <name type="scientific">Arundo donax</name>
    <name type="common">Giant reed</name>
    <name type="synonym">Donax arundinaceus</name>
    <dbReference type="NCBI Taxonomy" id="35708"/>
    <lineage>
        <taxon>Eukaryota</taxon>
        <taxon>Viridiplantae</taxon>
        <taxon>Streptophyta</taxon>
        <taxon>Embryophyta</taxon>
        <taxon>Tracheophyta</taxon>
        <taxon>Spermatophyta</taxon>
        <taxon>Magnoliopsida</taxon>
        <taxon>Liliopsida</taxon>
        <taxon>Poales</taxon>
        <taxon>Poaceae</taxon>
        <taxon>PACMAD clade</taxon>
        <taxon>Arundinoideae</taxon>
        <taxon>Arundineae</taxon>
        <taxon>Arundo</taxon>
    </lineage>
</organism>
<accession>A0A0A9FFY6</accession>
<sequence length="14" mass="1458">MLALGIALCLKSPK</sequence>
<reference evidence="1" key="2">
    <citation type="journal article" date="2015" name="Data Brief">
        <title>Shoot transcriptome of the giant reed, Arundo donax.</title>
        <authorList>
            <person name="Barrero R.A."/>
            <person name="Guerrero F.D."/>
            <person name="Moolhuijzen P."/>
            <person name="Goolsby J.A."/>
            <person name="Tidwell J."/>
            <person name="Bellgard S.E."/>
            <person name="Bellgard M.I."/>
        </authorList>
    </citation>
    <scope>NUCLEOTIDE SEQUENCE</scope>
    <source>
        <tissue evidence="1">Shoot tissue taken approximately 20 cm above the soil surface</tissue>
    </source>
</reference>